<evidence type="ECO:0000259" key="17">
    <source>
        <dbReference type="PROSITE" id="PS50002"/>
    </source>
</evidence>
<dbReference type="InterPro" id="IPR057870">
    <property type="entry name" value="HR1_TOCA"/>
</dbReference>
<dbReference type="GO" id="GO:0007165">
    <property type="term" value="P:signal transduction"/>
    <property type="evidence" value="ECO:0007669"/>
    <property type="project" value="InterPro"/>
</dbReference>
<keyword evidence="21" id="KW-1185">Reference proteome</keyword>
<feature type="domain" description="REM-1" evidence="19">
    <location>
        <begin position="293"/>
        <end position="373"/>
    </location>
</feature>
<keyword evidence="8" id="KW-0040">ANK repeat</keyword>
<dbReference type="SUPFAM" id="SSF46585">
    <property type="entry name" value="HR1 repeat"/>
    <property type="match status" value="1"/>
</dbReference>
<dbReference type="PROSITE" id="PS51741">
    <property type="entry name" value="F_BAR"/>
    <property type="match status" value="1"/>
</dbReference>
<dbReference type="SUPFAM" id="SSF50044">
    <property type="entry name" value="SH3-domain"/>
    <property type="match status" value="1"/>
</dbReference>
<comment type="subcellular location">
    <subcellularLocation>
        <location evidence="1">Cell membrane</location>
    </subcellularLocation>
    <subcellularLocation>
        <location evidence="2">Cytoplasm</location>
        <location evidence="2">Cytoskeleton</location>
    </subcellularLocation>
</comment>
<keyword evidence="11" id="KW-0206">Cytoskeleton</keyword>
<dbReference type="GO" id="GO:0005886">
    <property type="term" value="C:plasma membrane"/>
    <property type="evidence" value="ECO:0007669"/>
    <property type="project" value="UniProtKB-SubCell"/>
</dbReference>
<dbReference type="Gene3D" id="2.30.30.40">
    <property type="entry name" value="SH3 Domains"/>
    <property type="match status" value="1"/>
</dbReference>
<dbReference type="InterPro" id="IPR001452">
    <property type="entry name" value="SH3_domain"/>
</dbReference>
<dbReference type="PRINTS" id="PR00452">
    <property type="entry name" value="SH3DOMAIN"/>
</dbReference>
<dbReference type="GO" id="GO:0006897">
    <property type="term" value="P:endocytosis"/>
    <property type="evidence" value="ECO:0007669"/>
    <property type="project" value="UniProtKB-KW"/>
</dbReference>
<evidence type="ECO:0000256" key="12">
    <source>
        <dbReference type="ARBA" id="ARBA00037432"/>
    </source>
</evidence>
<dbReference type="Pfam" id="PF00611">
    <property type="entry name" value="FCH"/>
    <property type="match status" value="1"/>
</dbReference>
<dbReference type="InterPro" id="IPR011072">
    <property type="entry name" value="HR1_rho-bd"/>
</dbReference>
<keyword evidence="9 15" id="KW-0175">Coiled coil</keyword>
<dbReference type="InterPro" id="IPR031160">
    <property type="entry name" value="F_BAR_dom"/>
</dbReference>
<feature type="coiled-coil region" evidence="16">
    <location>
        <begin position="300"/>
        <end position="363"/>
    </location>
</feature>
<dbReference type="InterPro" id="IPR036274">
    <property type="entry name" value="HR1_rpt_sf"/>
</dbReference>
<dbReference type="InParanoid" id="W5MNP9"/>
<evidence type="ECO:0000256" key="3">
    <source>
        <dbReference type="ARBA" id="ARBA00022443"/>
    </source>
</evidence>
<evidence type="ECO:0000259" key="19">
    <source>
        <dbReference type="PROSITE" id="PS51860"/>
    </source>
</evidence>
<dbReference type="HOGENOM" id="CLU_027170_1_0_1"/>
<dbReference type="Proteomes" id="UP000018468">
    <property type="component" value="Linkage group LG12"/>
</dbReference>
<dbReference type="InterPro" id="IPR036028">
    <property type="entry name" value="SH3-like_dom_sf"/>
</dbReference>
<dbReference type="PANTHER" id="PTHR23065:SF7">
    <property type="entry name" value="NOSTRIN, ISOFORM H"/>
    <property type="match status" value="1"/>
</dbReference>
<keyword evidence="5" id="KW-0963">Cytoplasm</keyword>
<sequence length="551" mass="63601">KMKDPVSGCTYNLLYQDLKKFSKNGEHYCKELMTVFQQRADLEISYAKGLQKLANKLTKASSGMTKNSTYIAWSHVSDEMCSTADIHRTLGNAFQQEAIQQIRQVLDDHTKKKKPLDNAVEKSGKYVQANWNEQIKIKKKLFGLTKEHEALFNFVESNKHLSTEKEKQKMLNRLTKSAEVLARTDEEYYHISMAGHEHRIKWETTLKNCYQSIQELEKQRIEILCEILNKYNEHISSFGKTLIICQKQIDQAIKNVNVEKDIRTLVEETTVTSEDNKAEFLLADYFEEDNKTTMTKDRRKASLKVKLQRLQDNITKTRKDREGLEKMMKTYNENPAFSNKKNLEETEQLLDETTLKLNLLEATYFKLSTTMAELQGKPKPTHQFSDSITKWKDKDYHHSIVQIPRPVKIKKTPYRSRLSMRFSVIHNDEEQNDSAIPSVSRSSNSGTACALTATSTAVDNDAHNGYLSDFDDEEKIDKGMEFATIGKCRALYDFKTDIADELTIQEGDVLNIHQKDDSGWWYGSLRGKKGHFPSTYVEELPTLNFNQSSEV</sequence>
<dbReference type="PANTHER" id="PTHR23065">
    <property type="entry name" value="PROLINE-SERINE-THREONINE PHOSPHATASE INTERACTING PROTEIN 1"/>
    <property type="match status" value="1"/>
</dbReference>
<proteinExistence type="predicted"/>
<dbReference type="FunFam" id="2.30.30.40:FF:000072">
    <property type="entry name" value="Unconventional Myosin IB"/>
    <property type="match status" value="1"/>
</dbReference>
<dbReference type="GO" id="GO:0043226">
    <property type="term" value="C:organelle"/>
    <property type="evidence" value="ECO:0007669"/>
    <property type="project" value="UniProtKB-ARBA"/>
</dbReference>
<keyword evidence="10" id="KW-0472">Membrane</keyword>
<evidence type="ECO:0000256" key="8">
    <source>
        <dbReference type="ARBA" id="ARBA00023043"/>
    </source>
</evidence>
<reference evidence="20" key="2">
    <citation type="submission" date="2025-08" db="UniProtKB">
        <authorList>
            <consortium name="Ensembl"/>
        </authorList>
    </citation>
    <scope>IDENTIFICATION</scope>
</reference>
<comment type="function">
    <text evidence="12">Induces bone resorption, acting probably through a signaling cascade which results in the secretion of factor(s) enhancing osteoclast formation and activity.</text>
</comment>
<evidence type="ECO:0000256" key="11">
    <source>
        <dbReference type="ARBA" id="ARBA00023212"/>
    </source>
</evidence>
<feature type="domain" description="F-BAR" evidence="18">
    <location>
        <begin position="1"/>
        <end position="261"/>
    </location>
</feature>
<evidence type="ECO:0000313" key="20">
    <source>
        <dbReference type="Ensembl" id="ENSLOCP00000010008.1"/>
    </source>
</evidence>
<evidence type="ECO:0000256" key="5">
    <source>
        <dbReference type="ARBA" id="ARBA00022490"/>
    </source>
</evidence>
<accession>W5MNP9</accession>
<evidence type="ECO:0000256" key="2">
    <source>
        <dbReference type="ARBA" id="ARBA00004245"/>
    </source>
</evidence>
<evidence type="ECO:0000256" key="6">
    <source>
        <dbReference type="ARBA" id="ARBA00022553"/>
    </source>
</evidence>
<dbReference type="InterPro" id="IPR001060">
    <property type="entry name" value="FCH_dom"/>
</dbReference>
<keyword evidence="7" id="KW-0254">Endocytosis</keyword>
<dbReference type="CDD" id="cd11823">
    <property type="entry name" value="SH3_Nostrin"/>
    <property type="match status" value="1"/>
</dbReference>
<dbReference type="GeneTree" id="ENSGT00510000048120"/>
<evidence type="ECO:0000256" key="9">
    <source>
        <dbReference type="ARBA" id="ARBA00023054"/>
    </source>
</evidence>
<reference evidence="20" key="3">
    <citation type="submission" date="2025-09" db="UniProtKB">
        <authorList>
            <consortium name="Ensembl"/>
        </authorList>
    </citation>
    <scope>IDENTIFICATION</scope>
</reference>
<organism evidence="20 21">
    <name type="scientific">Lepisosteus oculatus</name>
    <name type="common">Spotted gar</name>
    <dbReference type="NCBI Taxonomy" id="7918"/>
    <lineage>
        <taxon>Eukaryota</taxon>
        <taxon>Metazoa</taxon>
        <taxon>Chordata</taxon>
        <taxon>Craniata</taxon>
        <taxon>Vertebrata</taxon>
        <taxon>Euteleostomi</taxon>
        <taxon>Actinopterygii</taxon>
        <taxon>Neopterygii</taxon>
        <taxon>Holostei</taxon>
        <taxon>Semionotiformes</taxon>
        <taxon>Lepisosteidae</taxon>
        <taxon>Lepisosteus</taxon>
    </lineage>
</organism>
<dbReference type="Bgee" id="ENSLOCG00000008240">
    <property type="expression patterns" value="Expressed in intestine and 9 other cell types or tissues"/>
</dbReference>
<reference evidence="21" key="1">
    <citation type="submission" date="2011-12" db="EMBL/GenBank/DDBJ databases">
        <title>The Draft Genome of Lepisosteus oculatus.</title>
        <authorList>
            <consortium name="The Broad Institute Genome Assembly &amp; Analysis Group"/>
            <consortium name="Computational R&amp;D Group"/>
            <consortium name="and Sequencing Platform"/>
            <person name="Di Palma F."/>
            <person name="Alfoldi J."/>
            <person name="Johnson J."/>
            <person name="Berlin A."/>
            <person name="Gnerre S."/>
            <person name="Jaffe D."/>
            <person name="MacCallum I."/>
            <person name="Young S."/>
            <person name="Walker B.J."/>
            <person name="Lander E.S."/>
            <person name="Lindblad-Toh K."/>
        </authorList>
    </citation>
    <scope>NUCLEOTIDE SEQUENCE [LARGE SCALE GENOMIC DNA]</scope>
</reference>
<evidence type="ECO:0000256" key="15">
    <source>
        <dbReference type="PROSITE-ProRule" id="PRU01077"/>
    </source>
</evidence>
<dbReference type="Pfam" id="PF14604">
    <property type="entry name" value="SH3_9"/>
    <property type="match status" value="1"/>
</dbReference>
<dbReference type="SMART" id="SM00055">
    <property type="entry name" value="FCH"/>
    <property type="match status" value="1"/>
</dbReference>
<dbReference type="SMART" id="SM00326">
    <property type="entry name" value="SH3"/>
    <property type="match status" value="1"/>
</dbReference>
<dbReference type="STRING" id="7918.ENSLOCP00000010008"/>
<dbReference type="Gene3D" id="1.20.1270.60">
    <property type="entry name" value="Arfaptin homology (AH) domain/BAR domain"/>
    <property type="match status" value="1"/>
</dbReference>
<evidence type="ECO:0000256" key="10">
    <source>
        <dbReference type="ARBA" id="ARBA00023136"/>
    </source>
</evidence>
<evidence type="ECO:0000259" key="18">
    <source>
        <dbReference type="PROSITE" id="PS51741"/>
    </source>
</evidence>
<evidence type="ECO:0000256" key="7">
    <source>
        <dbReference type="ARBA" id="ARBA00022583"/>
    </source>
</evidence>
<dbReference type="InterPro" id="IPR035656">
    <property type="entry name" value="Nostrin_SH3"/>
</dbReference>
<dbReference type="InterPro" id="IPR027267">
    <property type="entry name" value="AH/BAR_dom_sf"/>
</dbReference>
<dbReference type="GO" id="GO:0005737">
    <property type="term" value="C:cytoplasm"/>
    <property type="evidence" value="ECO:0007669"/>
    <property type="project" value="UniProtKB-SubCell"/>
</dbReference>
<dbReference type="CDD" id="cd07658">
    <property type="entry name" value="F-BAR_NOSTRIN"/>
    <property type="match status" value="1"/>
</dbReference>
<keyword evidence="3 14" id="KW-0728">SH3 domain</keyword>
<evidence type="ECO:0000256" key="4">
    <source>
        <dbReference type="ARBA" id="ARBA00022475"/>
    </source>
</evidence>
<dbReference type="Pfam" id="PF25610">
    <property type="entry name" value="HR1_TOCA"/>
    <property type="match status" value="1"/>
</dbReference>
<evidence type="ECO:0000256" key="1">
    <source>
        <dbReference type="ARBA" id="ARBA00004236"/>
    </source>
</evidence>
<evidence type="ECO:0000256" key="16">
    <source>
        <dbReference type="SAM" id="Coils"/>
    </source>
</evidence>
<protein>
    <recommendedName>
        <fullName evidence="13">Osteoclast-stimulating factor 1</fullName>
    </recommendedName>
</protein>
<dbReference type="SUPFAM" id="SSF103657">
    <property type="entry name" value="BAR/IMD domain-like"/>
    <property type="match status" value="1"/>
</dbReference>
<dbReference type="OMA" id="HRLARFQ"/>
<dbReference type="PROSITE" id="PS51860">
    <property type="entry name" value="REM_1"/>
    <property type="match status" value="1"/>
</dbReference>
<dbReference type="EMBL" id="AHAT01020073">
    <property type="status" value="NOT_ANNOTATED_CDS"/>
    <property type="molecule type" value="Genomic_DNA"/>
</dbReference>
<dbReference type="AlphaFoldDB" id="W5MNP9"/>
<keyword evidence="4" id="KW-1003">Cell membrane</keyword>
<dbReference type="Gene3D" id="6.10.140.470">
    <property type="match status" value="1"/>
</dbReference>
<name>W5MNP9_LEPOC</name>
<keyword evidence="6" id="KW-0597">Phosphoprotein</keyword>
<evidence type="ECO:0000313" key="21">
    <source>
        <dbReference type="Proteomes" id="UP000018468"/>
    </source>
</evidence>
<evidence type="ECO:0000256" key="13">
    <source>
        <dbReference type="ARBA" id="ARBA00040640"/>
    </source>
</evidence>
<dbReference type="PROSITE" id="PS50002">
    <property type="entry name" value="SH3"/>
    <property type="match status" value="1"/>
</dbReference>
<feature type="domain" description="SH3" evidence="17">
    <location>
        <begin position="483"/>
        <end position="542"/>
    </location>
</feature>
<dbReference type="eggNOG" id="KOG4429">
    <property type="taxonomic scope" value="Eukaryota"/>
</dbReference>
<dbReference type="Ensembl" id="ENSLOCT00000010020.1">
    <property type="protein sequence ID" value="ENSLOCP00000010008.1"/>
    <property type="gene ID" value="ENSLOCG00000008240.1"/>
</dbReference>
<evidence type="ECO:0000256" key="14">
    <source>
        <dbReference type="PROSITE-ProRule" id="PRU00192"/>
    </source>
</evidence>